<evidence type="ECO:0000256" key="4">
    <source>
        <dbReference type="ARBA" id="ARBA00016507"/>
    </source>
</evidence>
<dbReference type="RefSeq" id="WP_342881304.1">
    <property type="nucleotide sequence ID" value="NZ_JBBMQS010000003.1"/>
</dbReference>
<keyword evidence="13" id="KW-1185">Reference proteome</keyword>
<reference evidence="12 13" key="1">
    <citation type="submission" date="2024-03" db="EMBL/GenBank/DDBJ databases">
        <title>Community enrichment and isolation of bacterial strains for fucoidan degradation.</title>
        <authorList>
            <person name="Sichert A."/>
        </authorList>
    </citation>
    <scope>NUCLEOTIDE SEQUENCE [LARGE SCALE GENOMIC DNA]</scope>
    <source>
        <strain evidence="12 13">AS12</strain>
    </source>
</reference>
<keyword evidence="12" id="KW-0966">Cell projection</keyword>
<dbReference type="InterPro" id="IPR000563">
    <property type="entry name" value="Flag_FliH"/>
</dbReference>
<dbReference type="Proteomes" id="UP001461163">
    <property type="component" value="Unassembled WGS sequence"/>
</dbReference>
<dbReference type="InterPro" id="IPR051472">
    <property type="entry name" value="T3SS_Stator/FliH"/>
</dbReference>
<keyword evidence="5" id="KW-0813">Transport</keyword>
<keyword evidence="12" id="KW-0969">Cilium</keyword>
<comment type="subcellular location">
    <subcellularLocation>
        <location evidence="2">Cytoplasm</location>
    </subcellularLocation>
</comment>
<dbReference type="Pfam" id="PF02108">
    <property type="entry name" value="FliH"/>
    <property type="match status" value="1"/>
</dbReference>
<keyword evidence="8" id="KW-0653">Protein transport</keyword>
<dbReference type="PANTHER" id="PTHR34982">
    <property type="entry name" value="YOP PROTEINS TRANSLOCATION PROTEIN L"/>
    <property type="match status" value="1"/>
</dbReference>
<feature type="region of interest" description="Disordered" evidence="10">
    <location>
        <begin position="20"/>
        <end position="83"/>
    </location>
</feature>
<keyword evidence="7" id="KW-1005">Bacterial flagellum biogenesis</keyword>
<protein>
    <recommendedName>
        <fullName evidence="4">Flagellar assembly protein FliH</fullName>
    </recommendedName>
</protein>
<evidence type="ECO:0000256" key="6">
    <source>
        <dbReference type="ARBA" id="ARBA00022490"/>
    </source>
</evidence>
<evidence type="ECO:0000256" key="1">
    <source>
        <dbReference type="ARBA" id="ARBA00003041"/>
    </source>
</evidence>
<sequence>MNDYDGEQDKHISAWDLPFVEDERKAAETTTNALNRRSNWKYEPPENQVEEEEEFAPPTAQEIESIREAAQSEGFEEGKKEGLEKGHQEGFELGKEQGLAQGLEEGKAQGLAEAQESVNQQLESWRSLLDTLHNPVALVEETLQKELVSLAVSLAKSVIRAEIKTNSDIIFNAISEGLKALPINERQYQIHLHPDDLVLVTEHFSEQEIEKHGWQLIEAPNLSQGGCDIVTQSNAVDVSIERRVKDVLDKFLLEQGLDTINANDDE</sequence>
<feature type="compositionally biased region" description="Polar residues" evidence="10">
    <location>
        <begin position="28"/>
        <end position="37"/>
    </location>
</feature>
<dbReference type="InterPro" id="IPR018035">
    <property type="entry name" value="Flagellar_FliH/T3SS_HrpE"/>
</dbReference>
<evidence type="ECO:0000256" key="8">
    <source>
        <dbReference type="ARBA" id="ARBA00022927"/>
    </source>
</evidence>
<dbReference type="PRINTS" id="PR01003">
    <property type="entry name" value="FLGFLIH"/>
</dbReference>
<keyword evidence="6" id="KW-0963">Cytoplasm</keyword>
<comment type="similarity">
    <text evidence="3">Belongs to the FliH family.</text>
</comment>
<evidence type="ECO:0000259" key="11">
    <source>
        <dbReference type="Pfam" id="PF02108"/>
    </source>
</evidence>
<evidence type="ECO:0000256" key="10">
    <source>
        <dbReference type="SAM" id="MobiDB-lite"/>
    </source>
</evidence>
<evidence type="ECO:0000256" key="7">
    <source>
        <dbReference type="ARBA" id="ARBA00022795"/>
    </source>
</evidence>
<evidence type="ECO:0000256" key="3">
    <source>
        <dbReference type="ARBA" id="ARBA00006602"/>
    </source>
</evidence>
<evidence type="ECO:0000256" key="2">
    <source>
        <dbReference type="ARBA" id="ARBA00004496"/>
    </source>
</evidence>
<name>A0ABU9SUL9_9ALTE</name>
<evidence type="ECO:0000256" key="5">
    <source>
        <dbReference type="ARBA" id="ARBA00022448"/>
    </source>
</evidence>
<proteinExistence type="inferred from homology"/>
<dbReference type="PANTHER" id="PTHR34982:SF1">
    <property type="entry name" value="FLAGELLAR ASSEMBLY PROTEIN FLIH"/>
    <property type="match status" value="1"/>
</dbReference>
<dbReference type="NCBIfam" id="NF004270">
    <property type="entry name" value="PRK05687.2-1"/>
    <property type="match status" value="1"/>
</dbReference>
<dbReference type="EMBL" id="JBBMQS010000003">
    <property type="protein sequence ID" value="MEM5497159.1"/>
    <property type="molecule type" value="Genomic_DNA"/>
</dbReference>
<comment type="function">
    <text evidence="1">Needed for flagellar regrowth and assembly.</text>
</comment>
<evidence type="ECO:0000313" key="13">
    <source>
        <dbReference type="Proteomes" id="UP001461163"/>
    </source>
</evidence>
<comment type="caution">
    <text evidence="12">The sequence shown here is derived from an EMBL/GenBank/DDBJ whole genome shotgun (WGS) entry which is preliminary data.</text>
</comment>
<organism evidence="12 13">
    <name type="scientific">Paraglaciecola mesophila</name>
    <dbReference type="NCBI Taxonomy" id="197222"/>
    <lineage>
        <taxon>Bacteria</taxon>
        <taxon>Pseudomonadati</taxon>
        <taxon>Pseudomonadota</taxon>
        <taxon>Gammaproteobacteria</taxon>
        <taxon>Alteromonadales</taxon>
        <taxon>Alteromonadaceae</taxon>
        <taxon>Paraglaciecola</taxon>
    </lineage>
</organism>
<gene>
    <name evidence="12" type="primary">fliH</name>
    <name evidence="12" type="ORF">WNY77_07115</name>
</gene>
<evidence type="ECO:0000256" key="9">
    <source>
        <dbReference type="ARBA" id="ARBA00023225"/>
    </source>
</evidence>
<keyword evidence="12" id="KW-0282">Flagellum</keyword>
<accession>A0ABU9SUL9</accession>
<evidence type="ECO:0000313" key="12">
    <source>
        <dbReference type="EMBL" id="MEM5497159.1"/>
    </source>
</evidence>
<feature type="domain" description="Flagellar assembly protein FliH/Type III secretion system HrpE" evidence="11">
    <location>
        <begin position="120"/>
        <end position="246"/>
    </location>
</feature>
<keyword evidence="9" id="KW-1006">Bacterial flagellum protein export</keyword>